<evidence type="ECO:0000313" key="4">
    <source>
        <dbReference type="Proteomes" id="UP001556367"/>
    </source>
</evidence>
<sequence>MAFPIPAHLPRKNSSRDVTSSILNKLDEATGQTLNASLAASWLTELDESIRSTKQSIHDRIHDDLPNFERQLQSSQSVQTRLALLKTNVDALGHTVSNDETGFLPTLLRSLTEHSQLATESADASTNFEALSHLLRCKTQYVSLQSFVLSGKLPDAVKAGEELNRLIGDSPIALQKSQVMVDLKRKYRAAIDRTGEQSSEAYSRSILVTATEINVRPSVQVRQSETVLPLREILQSLSPDALANHLATLRRDLTTHGIVHILKQPISVSSDTKDEHVGTVERLIFHHTPPNDEALADRLEALGAVLKFLSETVFPYLPTPHSQTFLQSLCKPITASLLEHLLVPSLPSSFALLPPFVELTKKAVDFESRFIIDLLGADPSDKPIQTWVDGLGGHYERQRRKEILQRARVMIVAPEDHSDQFSVEIEMVVESALPGIVPVQEDEESLSSARLSASSEADDAWGLDDSKDADAGVEVEVADGSGWGFDDDISPMSPTSPEGKASKNAEDLLDPAPVSNDDIPEDAHATSSKDDVEPDPSDAWGWNDDDAPADEGLTDESAWDDPWGEDSSKSSPEAKNSSFSPEQKPIPALSLPAESPKPAKVAKRLEKFSSKHKKSALSSSVTSSPLASSPLGITSLPSPEQSHVSPQLPPPETAIPKTAKPTVDKRPPNLAPVVTPRKETYRASGRMKHIVKMVGDVIYEGKIFAASGVLPNPSALANADSRSAPGTLLLQSAPSILDLFRAVYPIKFSDMLADAPGRAMRFSNDLLYLSSEVKRLADELTSLDAVKEKLVECHHRLQLLGDSWYEDTVEKHRQLVDSILADGADGFVSCSEQDRYDECESAVNKGLQTIRRLRPQWKDVLTKSKYYSAVGLVTDAALSRVLQDVLALPDITEAESHRLSELCRILHALEGLFVEDPNEPSFIVGYVPSWLKFSYLSELLEASMADITYLFEEGALVDFETEELVQLVRALFADTPLRTATITKLHTGHPTSES</sequence>
<evidence type="ECO:0000313" key="3">
    <source>
        <dbReference type="EMBL" id="KAL0953809.1"/>
    </source>
</evidence>
<feature type="compositionally biased region" description="Basic and acidic residues" evidence="1">
    <location>
        <begin position="521"/>
        <end position="531"/>
    </location>
</feature>
<reference evidence="4" key="1">
    <citation type="submission" date="2024-06" db="EMBL/GenBank/DDBJ databases">
        <title>Multi-omics analyses provide insights into the biosynthesis of the anticancer antibiotic pleurotin in Hohenbuehelia grisea.</title>
        <authorList>
            <person name="Weaver J.A."/>
            <person name="Alberti F."/>
        </authorList>
    </citation>
    <scope>NUCLEOTIDE SEQUENCE [LARGE SCALE GENOMIC DNA]</scope>
    <source>
        <strain evidence="4">T-177</strain>
    </source>
</reference>
<dbReference type="EMBL" id="JASNQZ010000008">
    <property type="protein sequence ID" value="KAL0953809.1"/>
    <property type="molecule type" value="Genomic_DNA"/>
</dbReference>
<dbReference type="Proteomes" id="UP001556367">
    <property type="component" value="Unassembled WGS sequence"/>
</dbReference>
<evidence type="ECO:0000259" key="2">
    <source>
        <dbReference type="Pfam" id="PF22766"/>
    </source>
</evidence>
<dbReference type="PANTHER" id="PTHR12205">
    <property type="entry name" value="CENTROMERE/KINETOCHORE PROTEIN ZW10"/>
    <property type="match status" value="1"/>
</dbReference>
<keyword evidence="4" id="KW-1185">Reference proteome</keyword>
<proteinExistence type="predicted"/>
<gene>
    <name evidence="3" type="ORF">HGRIS_004990</name>
</gene>
<accession>A0ABR3JDM1</accession>
<feature type="region of interest" description="Disordered" evidence="1">
    <location>
        <begin position="447"/>
        <end position="673"/>
    </location>
</feature>
<feature type="domain" description="ZW10 C-terminal helical" evidence="2">
    <location>
        <begin position="842"/>
        <end position="985"/>
    </location>
</feature>
<feature type="compositionally biased region" description="Polar residues" evidence="1">
    <location>
        <begin position="635"/>
        <end position="645"/>
    </location>
</feature>
<comment type="caution">
    <text evidence="3">The sequence shown here is derived from an EMBL/GenBank/DDBJ whole genome shotgun (WGS) entry which is preliminary data.</text>
</comment>
<protein>
    <recommendedName>
        <fullName evidence="2">ZW10 C-terminal helical domain-containing protein</fullName>
    </recommendedName>
</protein>
<dbReference type="InterPro" id="IPR055148">
    <property type="entry name" value="ZW10_C_2"/>
</dbReference>
<dbReference type="InterPro" id="IPR046362">
    <property type="entry name" value="Zw10/DSL1_C_sf"/>
</dbReference>
<dbReference type="PANTHER" id="PTHR12205:SF0">
    <property type="entry name" value="CENTROMERE_KINETOCHORE PROTEIN ZW10 HOMOLOG"/>
    <property type="match status" value="1"/>
</dbReference>
<name>A0ABR3JDM1_9AGAR</name>
<feature type="compositionally biased region" description="Low complexity" evidence="1">
    <location>
        <begin position="616"/>
        <end position="631"/>
    </location>
</feature>
<feature type="compositionally biased region" description="Acidic residues" evidence="1">
    <location>
        <begin position="543"/>
        <end position="564"/>
    </location>
</feature>
<feature type="compositionally biased region" description="Low complexity" evidence="1">
    <location>
        <begin position="569"/>
        <end position="581"/>
    </location>
</feature>
<evidence type="ECO:0000256" key="1">
    <source>
        <dbReference type="SAM" id="MobiDB-lite"/>
    </source>
</evidence>
<organism evidence="3 4">
    <name type="scientific">Hohenbuehelia grisea</name>
    <dbReference type="NCBI Taxonomy" id="104357"/>
    <lineage>
        <taxon>Eukaryota</taxon>
        <taxon>Fungi</taxon>
        <taxon>Dikarya</taxon>
        <taxon>Basidiomycota</taxon>
        <taxon>Agaricomycotina</taxon>
        <taxon>Agaricomycetes</taxon>
        <taxon>Agaricomycetidae</taxon>
        <taxon>Agaricales</taxon>
        <taxon>Pleurotineae</taxon>
        <taxon>Pleurotaceae</taxon>
        <taxon>Hohenbuehelia</taxon>
    </lineage>
</organism>
<dbReference type="Pfam" id="PF22766">
    <property type="entry name" value="ZW10_C2"/>
    <property type="match status" value="1"/>
</dbReference>
<dbReference type="Gene3D" id="1.10.357.150">
    <property type="match status" value="1"/>
</dbReference>